<dbReference type="AlphaFoldDB" id="A0A432VCH4"/>
<evidence type="ECO:0000256" key="2">
    <source>
        <dbReference type="ARBA" id="ARBA00022777"/>
    </source>
</evidence>
<dbReference type="GO" id="GO:0016301">
    <property type="term" value="F:kinase activity"/>
    <property type="evidence" value="ECO:0007669"/>
    <property type="project" value="UniProtKB-KW"/>
</dbReference>
<keyword evidence="1" id="KW-0808">Transferase</keyword>
<sequence>MRRIACIGGAVLDRKYHARKALVFGTSNPVEGGRGFGGVARNVAENLARLGVPASFASIVGDDEDGRALIRHLAELGVDVSPVITTGAHPTAEYAAILGPDNDLVLGIADMGIFDRFGPEQLDRIWPHIASASWVFADCNLPEATLAALVARRQAGRFRLAIDAVSSPKVLRLPTDLTGIDLLFLNNDEGNALLGRNGPSGQFVPKETASRLRQCGAAEVVVTMGADGIVLASDKGVVKVESVPAHPVDVTGAGDAMIAGTLCRIVAGEDSSTAVRTGALAASLTIESEASVRPDLSVQLLAANMHRLPA</sequence>
<keyword evidence="5" id="KW-1185">Reference proteome</keyword>
<dbReference type="PROSITE" id="PS00583">
    <property type="entry name" value="PFKB_KINASES_1"/>
    <property type="match status" value="1"/>
</dbReference>
<dbReference type="CDD" id="cd01941">
    <property type="entry name" value="YeiC_kinase_like"/>
    <property type="match status" value="1"/>
</dbReference>
<organism evidence="4 5">
    <name type="scientific">Borborobacter arsenicus</name>
    <dbReference type="NCBI Taxonomy" id="1851146"/>
    <lineage>
        <taxon>Bacteria</taxon>
        <taxon>Pseudomonadati</taxon>
        <taxon>Pseudomonadota</taxon>
        <taxon>Alphaproteobacteria</taxon>
        <taxon>Hyphomicrobiales</taxon>
        <taxon>Phyllobacteriaceae</taxon>
        <taxon>Borborobacter</taxon>
    </lineage>
</organism>
<name>A0A432VCH4_9HYPH</name>
<reference evidence="4 5" key="1">
    <citation type="submission" date="2018-11" db="EMBL/GenBank/DDBJ databases">
        <title>Pseudaminobacter arsenicus sp. nov., an arsenic-resistant bacterium isolated from arsenic-rich aquifers.</title>
        <authorList>
            <person name="Mu Y."/>
        </authorList>
    </citation>
    <scope>NUCLEOTIDE SEQUENCE [LARGE SCALE GENOMIC DNA]</scope>
    <source>
        <strain evidence="4 5">CB3</strain>
    </source>
</reference>
<gene>
    <name evidence="4" type="ORF">EET67_02960</name>
</gene>
<dbReference type="PANTHER" id="PTHR10584">
    <property type="entry name" value="SUGAR KINASE"/>
    <property type="match status" value="1"/>
</dbReference>
<dbReference type="InterPro" id="IPR011611">
    <property type="entry name" value="PfkB_dom"/>
</dbReference>
<dbReference type="Proteomes" id="UP000281647">
    <property type="component" value="Unassembled WGS sequence"/>
</dbReference>
<evidence type="ECO:0000256" key="1">
    <source>
        <dbReference type="ARBA" id="ARBA00022679"/>
    </source>
</evidence>
<dbReference type="RefSeq" id="WP_128626095.1">
    <property type="nucleotide sequence ID" value="NZ_RKST01000001.1"/>
</dbReference>
<evidence type="ECO:0000259" key="3">
    <source>
        <dbReference type="Pfam" id="PF00294"/>
    </source>
</evidence>
<dbReference type="PANTHER" id="PTHR10584:SF166">
    <property type="entry name" value="RIBOKINASE"/>
    <property type="match status" value="1"/>
</dbReference>
<evidence type="ECO:0000313" key="5">
    <source>
        <dbReference type="Proteomes" id="UP000281647"/>
    </source>
</evidence>
<keyword evidence="2 4" id="KW-0418">Kinase</keyword>
<evidence type="ECO:0000313" key="4">
    <source>
        <dbReference type="EMBL" id="RUM99859.1"/>
    </source>
</evidence>
<dbReference type="OrthoDB" id="9806249at2"/>
<accession>A0A432VCH4</accession>
<proteinExistence type="predicted"/>
<dbReference type="EMBL" id="RKST01000001">
    <property type="protein sequence ID" value="RUM99859.1"/>
    <property type="molecule type" value="Genomic_DNA"/>
</dbReference>
<dbReference type="Pfam" id="PF00294">
    <property type="entry name" value="PfkB"/>
    <property type="match status" value="1"/>
</dbReference>
<dbReference type="SUPFAM" id="SSF53613">
    <property type="entry name" value="Ribokinase-like"/>
    <property type="match status" value="1"/>
</dbReference>
<dbReference type="Gene3D" id="3.40.1190.20">
    <property type="match status" value="1"/>
</dbReference>
<protein>
    <submittedName>
        <fullName evidence="4">Carbohydrate kinase</fullName>
    </submittedName>
</protein>
<comment type="caution">
    <text evidence="4">The sequence shown here is derived from an EMBL/GenBank/DDBJ whole genome shotgun (WGS) entry which is preliminary data.</text>
</comment>
<dbReference type="InterPro" id="IPR029056">
    <property type="entry name" value="Ribokinase-like"/>
</dbReference>
<dbReference type="InterPro" id="IPR002173">
    <property type="entry name" value="Carboh/pur_kinase_PfkB_CS"/>
</dbReference>
<feature type="domain" description="Carbohydrate kinase PfkB" evidence="3">
    <location>
        <begin position="1"/>
        <end position="291"/>
    </location>
</feature>